<evidence type="ECO:0000256" key="7">
    <source>
        <dbReference type="ARBA" id="ARBA00023242"/>
    </source>
</evidence>
<dbReference type="GO" id="GO:0004553">
    <property type="term" value="F:hydrolase activity, hydrolyzing O-glycosyl compounds"/>
    <property type="evidence" value="ECO:0007669"/>
    <property type="project" value="InterPro"/>
</dbReference>
<keyword evidence="6" id="KW-0508">mRNA splicing</keyword>
<dbReference type="EMBL" id="CAJOAX010002635">
    <property type="protein sequence ID" value="CAF3809417.1"/>
    <property type="molecule type" value="Genomic_DNA"/>
</dbReference>
<feature type="coiled-coil region" evidence="8">
    <location>
        <begin position="553"/>
        <end position="580"/>
    </location>
</feature>
<dbReference type="InterPro" id="IPR003609">
    <property type="entry name" value="Pan_app"/>
</dbReference>
<feature type="domain" description="GH16" evidence="9">
    <location>
        <begin position="168"/>
        <end position="411"/>
    </location>
</feature>
<evidence type="ECO:0000256" key="1">
    <source>
        <dbReference type="ARBA" id="ARBA00004123"/>
    </source>
</evidence>
<evidence type="ECO:0000313" key="12">
    <source>
        <dbReference type="Proteomes" id="UP000663823"/>
    </source>
</evidence>
<dbReference type="GO" id="GO:0006397">
    <property type="term" value="P:mRNA processing"/>
    <property type="evidence" value="ECO:0007669"/>
    <property type="project" value="UniProtKB-KW"/>
</dbReference>
<evidence type="ECO:0000256" key="6">
    <source>
        <dbReference type="ARBA" id="ARBA00023187"/>
    </source>
</evidence>
<evidence type="ECO:0000256" key="2">
    <source>
        <dbReference type="ARBA" id="ARBA00010788"/>
    </source>
</evidence>
<proteinExistence type="inferred from homology"/>
<comment type="subcellular location">
    <subcellularLocation>
        <location evidence="1">Nucleus</location>
    </subcellularLocation>
</comment>
<dbReference type="Gene3D" id="3.50.4.10">
    <property type="entry name" value="Hepatocyte Growth Factor"/>
    <property type="match status" value="2"/>
</dbReference>
<dbReference type="GO" id="GO:0071011">
    <property type="term" value="C:precatalytic spliceosome"/>
    <property type="evidence" value="ECO:0007669"/>
    <property type="project" value="TreeGrafter"/>
</dbReference>
<accession>A0A819CC34</accession>
<evidence type="ECO:0000313" key="11">
    <source>
        <dbReference type="EMBL" id="CAF3839918.1"/>
    </source>
</evidence>
<keyword evidence="4" id="KW-0507">mRNA processing</keyword>
<dbReference type="PANTHER" id="PTHR13296">
    <property type="entry name" value="BCAS2 PROTEIN"/>
    <property type="match status" value="1"/>
</dbReference>
<keyword evidence="8" id="KW-0175">Coiled coil</keyword>
<evidence type="ECO:0000256" key="3">
    <source>
        <dbReference type="ARBA" id="ARBA00014158"/>
    </source>
</evidence>
<dbReference type="PANTHER" id="PTHR13296:SF0">
    <property type="entry name" value="PRE-MRNA-SPLICING FACTOR SPF27"/>
    <property type="match status" value="1"/>
</dbReference>
<dbReference type="Pfam" id="PF00722">
    <property type="entry name" value="Glyco_hydro_16"/>
    <property type="match status" value="1"/>
</dbReference>
<evidence type="ECO:0000256" key="5">
    <source>
        <dbReference type="ARBA" id="ARBA00022728"/>
    </source>
</evidence>
<protein>
    <recommendedName>
        <fullName evidence="3">Pre-mRNA-splicing factor SPF27</fullName>
    </recommendedName>
</protein>
<reference evidence="10" key="1">
    <citation type="submission" date="2021-02" db="EMBL/GenBank/DDBJ databases">
        <authorList>
            <person name="Nowell W R."/>
        </authorList>
    </citation>
    <scope>NUCLEOTIDE SEQUENCE</scope>
</reference>
<dbReference type="GO" id="GO:0005975">
    <property type="term" value="P:carbohydrate metabolic process"/>
    <property type="evidence" value="ECO:0007669"/>
    <property type="project" value="InterPro"/>
</dbReference>
<comment type="similarity">
    <text evidence="2">Belongs to the SPF27 family.</text>
</comment>
<dbReference type="InterPro" id="IPR008409">
    <property type="entry name" value="SPF27"/>
</dbReference>
<sequence length="637" mass="72638">MSCDFRGNDLSNIRISGELCGEKCAQTQQCTHFTWTQYNGGTCWMKSGTISKSDAFSTNDQTMVCGVINSGQQDTIQWNGNNWAMSCDFRGNDLSNVRTSGELCGEKCAQTQQCTHFTWTQYNGGTCWMKSGTVAKSDAFPTNDPTTMCGVVGARDDTEWVRVWEDNFNWNGGVDPNKWDFDVGGNGWGNGEQQYYTNNRLENARCELFPGSTNGRLIVEARRENMANSQFTSARLKSKGKWTYGRLQIRAKLPDGRGLWPALWMLPEKQTYSNTYWPDNGEIDLMEQVGYDPLSIHATVHTQAYNHMRGNQPTNTVTVNDAVSNFKIYTLDWNVDKIEMFVGDDANPFAKSILVWKKEGDWTQWPFDKPFFVLINIAVGGSWGGAQGIDYNIFPRRMEMTNSSSSALAIHHSNPVHGHQPAPDVIVDALPYYDSGYDEPGARDAALSLVEDETRRYKPTKNYLEQLGQPLYHSFETEIMKTEFERLSNRLPMEMLSMKRYELPTPPSGKQTDFTAWNECVENSYAQLEHQQTRILNLELMWDYGANTWKIYNATLQTMLEQAQKQLLELRKHIQEINFKRKNEQTQAGSKLSALEQTWVGLVGKNYEIERAINELEKEVMNLRKQRKSNGTTSSEQ</sequence>
<evidence type="ECO:0000256" key="8">
    <source>
        <dbReference type="SAM" id="Coils"/>
    </source>
</evidence>
<evidence type="ECO:0000259" key="9">
    <source>
        <dbReference type="PROSITE" id="PS51762"/>
    </source>
</evidence>
<dbReference type="GO" id="GO:0008380">
    <property type="term" value="P:RNA splicing"/>
    <property type="evidence" value="ECO:0007669"/>
    <property type="project" value="UniProtKB-KW"/>
</dbReference>
<dbReference type="Proteomes" id="UP000663823">
    <property type="component" value="Unassembled WGS sequence"/>
</dbReference>
<dbReference type="CDD" id="cd08023">
    <property type="entry name" value="GH16_laminarinase_like"/>
    <property type="match status" value="1"/>
</dbReference>
<gene>
    <name evidence="11" type="ORF">FNK824_LOCUS17279</name>
    <name evidence="10" type="ORF">OTI717_LOCUS18739</name>
</gene>
<dbReference type="Gene3D" id="2.60.120.200">
    <property type="match status" value="1"/>
</dbReference>
<dbReference type="EMBL" id="CAJOBE010002724">
    <property type="protein sequence ID" value="CAF3839918.1"/>
    <property type="molecule type" value="Genomic_DNA"/>
</dbReference>
<dbReference type="GO" id="GO:0071013">
    <property type="term" value="C:catalytic step 2 spliceosome"/>
    <property type="evidence" value="ECO:0007669"/>
    <property type="project" value="TreeGrafter"/>
</dbReference>
<keyword evidence="7" id="KW-0539">Nucleus</keyword>
<dbReference type="Pfam" id="PF05700">
    <property type="entry name" value="BCAS2"/>
    <property type="match status" value="1"/>
</dbReference>
<dbReference type="InterPro" id="IPR013320">
    <property type="entry name" value="ConA-like_dom_sf"/>
</dbReference>
<name>A0A819CC34_9BILA</name>
<dbReference type="SUPFAM" id="SSF49899">
    <property type="entry name" value="Concanavalin A-like lectins/glucanases"/>
    <property type="match status" value="1"/>
</dbReference>
<keyword evidence="5" id="KW-0747">Spliceosome</keyword>
<dbReference type="InterPro" id="IPR000757">
    <property type="entry name" value="Beta-glucanase-like"/>
</dbReference>
<dbReference type="Pfam" id="PF14295">
    <property type="entry name" value="PAN_4"/>
    <property type="match status" value="2"/>
</dbReference>
<organism evidence="10 12">
    <name type="scientific">Rotaria sordida</name>
    <dbReference type="NCBI Taxonomy" id="392033"/>
    <lineage>
        <taxon>Eukaryota</taxon>
        <taxon>Metazoa</taxon>
        <taxon>Spiralia</taxon>
        <taxon>Gnathifera</taxon>
        <taxon>Rotifera</taxon>
        <taxon>Eurotatoria</taxon>
        <taxon>Bdelloidea</taxon>
        <taxon>Philodinida</taxon>
        <taxon>Philodinidae</taxon>
        <taxon>Rotaria</taxon>
    </lineage>
</organism>
<dbReference type="GO" id="GO:0000974">
    <property type="term" value="C:Prp19 complex"/>
    <property type="evidence" value="ECO:0007669"/>
    <property type="project" value="TreeGrafter"/>
</dbReference>
<dbReference type="Proteomes" id="UP000663874">
    <property type="component" value="Unassembled WGS sequence"/>
</dbReference>
<dbReference type="AlphaFoldDB" id="A0A819CC34"/>
<comment type="caution">
    <text evidence="10">The sequence shown here is derived from an EMBL/GenBank/DDBJ whole genome shotgun (WGS) entry which is preliminary data.</text>
</comment>
<evidence type="ECO:0000313" key="10">
    <source>
        <dbReference type="EMBL" id="CAF3809417.1"/>
    </source>
</evidence>
<evidence type="ECO:0000256" key="4">
    <source>
        <dbReference type="ARBA" id="ARBA00022664"/>
    </source>
</evidence>
<dbReference type="PROSITE" id="PS51762">
    <property type="entry name" value="GH16_2"/>
    <property type="match status" value="1"/>
</dbReference>